<dbReference type="EMBL" id="CAAHCP010000001">
    <property type="protein sequence ID" value="VGL32430.1"/>
    <property type="molecule type" value="Genomic_DNA"/>
</dbReference>
<feature type="region of interest" description="Disordered" evidence="1">
    <location>
        <begin position="190"/>
        <end position="228"/>
    </location>
</feature>
<keyword evidence="2" id="KW-0472">Membrane</keyword>
<feature type="transmembrane region" description="Helical" evidence="2">
    <location>
        <begin position="12"/>
        <end position="32"/>
    </location>
</feature>
<gene>
    <name evidence="3" type="ORF">SAMEA4873646_00025</name>
</gene>
<evidence type="ECO:0008006" key="4">
    <source>
        <dbReference type="Google" id="ProtNLM"/>
    </source>
</evidence>
<keyword evidence="2" id="KW-1133">Transmembrane helix</keyword>
<feature type="compositionally biased region" description="Basic and acidic residues" evidence="1">
    <location>
        <begin position="203"/>
        <end position="228"/>
    </location>
</feature>
<dbReference type="AlphaFoldDB" id="A0A486MQT7"/>
<name>A0A486MQT7_KLEPN</name>
<evidence type="ECO:0000256" key="2">
    <source>
        <dbReference type="SAM" id="Phobius"/>
    </source>
</evidence>
<proteinExistence type="predicted"/>
<evidence type="ECO:0000256" key="1">
    <source>
        <dbReference type="SAM" id="MobiDB-lite"/>
    </source>
</evidence>
<keyword evidence="2" id="KW-0812">Transmembrane</keyword>
<dbReference type="RefSeq" id="WP_087785830.1">
    <property type="nucleotide sequence ID" value="NZ_BFEF01000050.1"/>
</dbReference>
<sequence length="228" mass="26697">MLDFLISHLEKWSTFISAVAAVLTAVATFFLWRVTKLLAKETTRMVESSSQPHIVVTLEPNAWAAFYFDINVANTGNAPAYNIEVEFDPPLINAEYREDKKHSIPFRKISVLKNGQMLSSNLCEYNQIKDNVYKVVISWSKRANSIEREFNEYEYDMSSFEGINYLGARNPMTQIAEQIKKIREDWRPITQGSKKIKTDNYSSDDREKERKDRDEWYQKTIESREKRT</sequence>
<accession>A0A486MQT7</accession>
<protein>
    <recommendedName>
        <fullName evidence="4">Lysogenic conversion protein from Bacteriophage P2-EC53</fullName>
    </recommendedName>
</protein>
<organism evidence="3">
    <name type="scientific">Klebsiella pneumoniae</name>
    <dbReference type="NCBI Taxonomy" id="573"/>
    <lineage>
        <taxon>Bacteria</taxon>
        <taxon>Pseudomonadati</taxon>
        <taxon>Pseudomonadota</taxon>
        <taxon>Gammaproteobacteria</taxon>
        <taxon>Enterobacterales</taxon>
        <taxon>Enterobacteriaceae</taxon>
        <taxon>Klebsiella/Raoultella group</taxon>
        <taxon>Klebsiella</taxon>
        <taxon>Klebsiella pneumoniae complex</taxon>
    </lineage>
</organism>
<evidence type="ECO:0000313" key="3">
    <source>
        <dbReference type="EMBL" id="VGL32430.1"/>
    </source>
</evidence>
<reference evidence="3" key="1">
    <citation type="submission" date="2019-03" db="EMBL/GenBank/DDBJ databases">
        <authorList>
            <consortium name="Pathogen Informatics"/>
        </authorList>
    </citation>
    <scope>NUCLEOTIDE SEQUENCE</scope>
    <source>
        <strain evidence="3">5012STDY7626444</strain>
    </source>
</reference>